<gene>
    <name evidence="2" type="ORF">SAMN04489710_11445</name>
</gene>
<dbReference type="InterPro" id="IPR050128">
    <property type="entry name" value="Sulfate_adenylyltrnsfr_sub2"/>
</dbReference>
<dbReference type="InterPro" id="IPR002500">
    <property type="entry name" value="PAPS_reduct_dom"/>
</dbReference>
<name>A0A1I1XPZ4_9BURK</name>
<reference evidence="3" key="1">
    <citation type="submission" date="2016-10" db="EMBL/GenBank/DDBJ databases">
        <authorList>
            <person name="Varghese N."/>
            <person name="Submissions S."/>
        </authorList>
    </citation>
    <scope>NUCLEOTIDE SEQUENCE [LARGE SCALE GENOMIC DNA]</scope>
    <source>
        <strain evidence="3">DSM 7481</strain>
    </source>
</reference>
<dbReference type="RefSeq" id="WP_245783716.1">
    <property type="nucleotide sequence ID" value="NZ_FOMQ01000014.1"/>
</dbReference>
<evidence type="ECO:0000313" key="3">
    <source>
        <dbReference type="Proteomes" id="UP000199517"/>
    </source>
</evidence>
<feature type="domain" description="Phosphoadenosine phosphosulphate reductase" evidence="1">
    <location>
        <begin position="12"/>
        <end position="278"/>
    </location>
</feature>
<dbReference type="EMBL" id="FOMQ01000014">
    <property type="protein sequence ID" value="SFE09384.1"/>
    <property type="molecule type" value="Genomic_DNA"/>
</dbReference>
<proteinExistence type="predicted"/>
<dbReference type="STRING" id="32040.SAMN04489710_11445"/>
<sequence>MTAPQSLPGVLHVVSVSGGKDSLATLLLALAKCPAGSVLPIFCDTGNEHDATYAYLRYLEGTLGITIHVLRADFTEQLAAKRVFIARDVRTGREYRKVPKTDRHGNPVYLRDRSGAVRLFPVLDEAGEPTGEVQPRQAWGWDGGRKVRWTNKAKRRALSVMYPSGNPFLDLCMWKGRFPSRLAQFCTQELKRNMAVGFHLDLLEAGHKVISWQGVRRDESENRRHAKKAERVASRYWQFRPIVEWTAAQVFALAKVAGIEPNPLYLQGMSRVGCMPCINVNKAELRQIAVRFPEHPERISEWERIVGMCSKRGYSTFMTDAHAAQDRRQVFADLNVWARIEWAKTTRGGRQFDLLATLDEPTSCSSAYGLCE</sequence>
<dbReference type="InterPro" id="IPR014729">
    <property type="entry name" value="Rossmann-like_a/b/a_fold"/>
</dbReference>
<organism evidence="2 3">
    <name type="scientific">Paracidovorax konjaci</name>
    <dbReference type="NCBI Taxonomy" id="32040"/>
    <lineage>
        <taxon>Bacteria</taxon>
        <taxon>Pseudomonadati</taxon>
        <taxon>Pseudomonadota</taxon>
        <taxon>Betaproteobacteria</taxon>
        <taxon>Burkholderiales</taxon>
        <taxon>Comamonadaceae</taxon>
        <taxon>Paracidovorax</taxon>
    </lineage>
</organism>
<dbReference type="PANTHER" id="PTHR43196:SF2">
    <property type="entry name" value="PHOSPHOADENOSINE PHOSPHOSULFATE REDUCTASE"/>
    <property type="match status" value="1"/>
</dbReference>
<dbReference type="PANTHER" id="PTHR43196">
    <property type="entry name" value="SULFATE ADENYLYLTRANSFERASE SUBUNIT 2"/>
    <property type="match status" value="1"/>
</dbReference>
<protein>
    <submittedName>
        <fullName evidence="2">Phosphoadenosine phosphosulfate reductase family protein</fullName>
    </submittedName>
</protein>
<dbReference type="Proteomes" id="UP000199517">
    <property type="component" value="Unassembled WGS sequence"/>
</dbReference>
<dbReference type="AlphaFoldDB" id="A0A1I1XPZ4"/>
<evidence type="ECO:0000313" key="2">
    <source>
        <dbReference type="EMBL" id="SFE09384.1"/>
    </source>
</evidence>
<evidence type="ECO:0000259" key="1">
    <source>
        <dbReference type="Pfam" id="PF01507"/>
    </source>
</evidence>
<dbReference type="SUPFAM" id="SSF52402">
    <property type="entry name" value="Adenine nucleotide alpha hydrolases-like"/>
    <property type="match status" value="1"/>
</dbReference>
<dbReference type="GO" id="GO:0003824">
    <property type="term" value="F:catalytic activity"/>
    <property type="evidence" value="ECO:0007669"/>
    <property type="project" value="InterPro"/>
</dbReference>
<keyword evidence="3" id="KW-1185">Reference proteome</keyword>
<dbReference type="Gene3D" id="3.40.50.620">
    <property type="entry name" value="HUPs"/>
    <property type="match status" value="2"/>
</dbReference>
<dbReference type="Pfam" id="PF01507">
    <property type="entry name" value="PAPS_reduct"/>
    <property type="match status" value="1"/>
</dbReference>
<accession>A0A1I1XPZ4</accession>